<name>A0ABV9YSE0_9PSEU</name>
<keyword evidence="2" id="KW-0812">Transmembrane</keyword>
<feature type="transmembrane region" description="Helical" evidence="2">
    <location>
        <begin position="119"/>
        <end position="137"/>
    </location>
</feature>
<proteinExistence type="predicted"/>
<feature type="transmembrane region" description="Helical" evidence="2">
    <location>
        <begin position="143"/>
        <end position="167"/>
    </location>
</feature>
<feature type="transmembrane region" description="Helical" evidence="2">
    <location>
        <begin position="88"/>
        <end position="112"/>
    </location>
</feature>
<reference evidence="4" key="1">
    <citation type="journal article" date="2019" name="Int. J. Syst. Evol. Microbiol.">
        <title>The Global Catalogue of Microorganisms (GCM) 10K type strain sequencing project: providing services to taxonomists for standard genome sequencing and annotation.</title>
        <authorList>
            <consortium name="The Broad Institute Genomics Platform"/>
            <consortium name="The Broad Institute Genome Sequencing Center for Infectious Disease"/>
            <person name="Wu L."/>
            <person name="Ma J."/>
        </authorList>
    </citation>
    <scope>NUCLEOTIDE SEQUENCE [LARGE SCALE GENOMIC DNA]</scope>
    <source>
        <strain evidence="4">CGMCC 4.7093</strain>
    </source>
</reference>
<organism evidence="3 4">
    <name type="scientific">Actinomycetospora atypica</name>
    <dbReference type="NCBI Taxonomy" id="1290095"/>
    <lineage>
        <taxon>Bacteria</taxon>
        <taxon>Bacillati</taxon>
        <taxon>Actinomycetota</taxon>
        <taxon>Actinomycetes</taxon>
        <taxon>Pseudonocardiales</taxon>
        <taxon>Pseudonocardiaceae</taxon>
        <taxon>Actinomycetospora</taxon>
    </lineage>
</organism>
<evidence type="ECO:0000256" key="2">
    <source>
        <dbReference type="SAM" id="Phobius"/>
    </source>
</evidence>
<feature type="region of interest" description="Disordered" evidence="1">
    <location>
        <begin position="175"/>
        <end position="196"/>
    </location>
</feature>
<dbReference type="Proteomes" id="UP001595947">
    <property type="component" value="Unassembled WGS sequence"/>
</dbReference>
<dbReference type="EMBL" id="JBHSIV010000026">
    <property type="protein sequence ID" value="MFC5064738.1"/>
    <property type="molecule type" value="Genomic_DNA"/>
</dbReference>
<feature type="transmembrane region" description="Helical" evidence="2">
    <location>
        <begin position="52"/>
        <end position="68"/>
    </location>
</feature>
<evidence type="ECO:0000313" key="3">
    <source>
        <dbReference type="EMBL" id="MFC5064738.1"/>
    </source>
</evidence>
<accession>A0ABV9YSE0</accession>
<sequence>MSALVALPAADTWSAWLEPAWARHQNPWSWYVRPLFLLPLAAAAWRRSPTGIVVTLLALATSMAWFPAPDVVDPRIAEFIAYERAWFASAWGPADLLGVLVVVTLVVAYCAAFWRRSPLLGAVLLVVMAGGKLAWGLTGTRGAAAMLAPALVGLVVCLAGVGLAAALGRRQERARATASASSAPTSARESEAPSSR</sequence>
<keyword evidence="4" id="KW-1185">Reference proteome</keyword>
<comment type="caution">
    <text evidence="3">The sequence shown here is derived from an EMBL/GenBank/DDBJ whole genome shotgun (WGS) entry which is preliminary data.</text>
</comment>
<feature type="compositionally biased region" description="Low complexity" evidence="1">
    <location>
        <begin position="176"/>
        <end position="196"/>
    </location>
</feature>
<keyword evidence="2" id="KW-0472">Membrane</keyword>
<dbReference type="RefSeq" id="WP_378038078.1">
    <property type="nucleotide sequence ID" value="NZ_JBHSIV010000026.1"/>
</dbReference>
<protein>
    <submittedName>
        <fullName evidence="3">Uncharacterized protein</fullName>
    </submittedName>
</protein>
<gene>
    <name evidence="3" type="ORF">ACFPBZ_21120</name>
</gene>
<keyword evidence="2" id="KW-1133">Transmembrane helix</keyword>
<evidence type="ECO:0000256" key="1">
    <source>
        <dbReference type="SAM" id="MobiDB-lite"/>
    </source>
</evidence>
<evidence type="ECO:0000313" key="4">
    <source>
        <dbReference type="Proteomes" id="UP001595947"/>
    </source>
</evidence>